<dbReference type="Gene3D" id="3.40.50.150">
    <property type="entry name" value="Vaccinia Virus protein VP39"/>
    <property type="match status" value="1"/>
</dbReference>
<dbReference type="OrthoDB" id="9791837at2"/>
<proteinExistence type="predicted"/>
<dbReference type="Proteomes" id="UP000272528">
    <property type="component" value="Chromosome"/>
</dbReference>
<evidence type="ECO:0000259" key="1">
    <source>
        <dbReference type="Pfam" id="PF08242"/>
    </source>
</evidence>
<dbReference type="Pfam" id="PF08242">
    <property type="entry name" value="Methyltransf_12"/>
    <property type="match status" value="1"/>
</dbReference>
<dbReference type="RefSeq" id="WP_126018094.1">
    <property type="nucleotide sequence ID" value="NZ_CP034437.1"/>
</dbReference>
<dbReference type="PANTHER" id="PTHR43861">
    <property type="entry name" value="TRANS-ACONITATE 2-METHYLTRANSFERASE-RELATED"/>
    <property type="match status" value="1"/>
</dbReference>
<dbReference type="GO" id="GO:0008168">
    <property type="term" value="F:methyltransferase activity"/>
    <property type="evidence" value="ECO:0007669"/>
    <property type="project" value="UniProtKB-KW"/>
</dbReference>
<sequence length="200" mass="22293">MGNTDIFEAMAGNYDNEERAQIARIASDAIREYIENGSDKSAIDFGCGTGLVGLNLLDEFEHIVFLDSSPNMLEQIKHKLIGADIRNASTVCFDFETGSSSEIRADYIFMVQVLLHIKDVEHILSRLYEVLNPGGHLLIVDFDKNENVPADMVHNGFDQGSLNDLMTKVGFKESNSKTIYSGSKIFMNQDASLFIMDARK</sequence>
<dbReference type="EMBL" id="CP034437">
    <property type="protein sequence ID" value="AZN42406.1"/>
    <property type="molecule type" value="Genomic_DNA"/>
</dbReference>
<feature type="domain" description="Methyltransferase type 12" evidence="1">
    <location>
        <begin position="43"/>
        <end position="137"/>
    </location>
</feature>
<reference evidence="3" key="1">
    <citation type="submission" date="2018-12" db="EMBL/GenBank/DDBJ databases">
        <title>Genome sequence of Peanibacillus sp.</title>
        <authorList>
            <person name="Subramani G."/>
            <person name="Srinivasan S."/>
            <person name="Kim M.K."/>
        </authorList>
    </citation>
    <scope>NUCLEOTIDE SEQUENCE [LARGE SCALE GENOMIC DNA]</scope>
    <source>
        <strain evidence="3">18JY67-1</strain>
    </source>
</reference>
<evidence type="ECO:0000313" key="2">
    <source>
        <dbReference type="EMBL" id="AZN42406.1"/>
    </source>
</evidence>
<gene>
    <name evidence="2" type="ORF">EJC50_24005</name>
</gene>
<dbReference type="GO" id="GO:0032259">
    <property type="term" value="P:methylation"/>
    <property type="evidence" value="ECO:0007669"/>
    <property type="project" value="UniProtKB-KW"/>
</dbReference>
<evidence type="ECO:0000313" key="3">
    <source>
        <dbReference type="Proteomes" id="UP000272528"/>
    </source>
</evidence>
<protein>
    <submittedName>
        <fullName evidence="2">Class I SAM-dependent methyltransferase</fullName>
    </submittedName>
</protein>
<dbReference type="KEGG" id="palb:EJC50_24005"/>
<dbReference type="AlphaFoldDB" id="A0A3Q8X7S5"/>
<organism evidence="2 3">
    <name type="scientific">Paenibacillus albus</name>
    <dbReference type="NCBI Taxonomy" id="2495582"/>
    <lineage>
        <taxon>Bacteria</taxon>
        <taxon>Bacillati</taxon>
        <taxon>Bacillota</taxon>
        <taxon>Bacilli</taxon>
        <taxon>Bacillales</taxon>
        <taxon>Paenibacillaceae</taxon>
        <taxon>Paenibacillus</taxon>
    </lineage>
</organism>
<dbReference type="InterPro" id="IPR029063">
    <property type="entry name" value="SAM-dependent_MTases_sf"/>
</dbReference>
<keyword evidence="2" id="KW-0489">Methyltransferase</keyword>
<dbReference type="InterPro" id="IPR013217">
    <property type="entry name" value="Methyltransf_12"/>
</dbReference>
<keyword evidence="2" id="KW-0808">Transferase</keyword>
<dbReference type="SUPFAM" id="SSF53335">
    <property type="entry name" value="S-adenosyl-L-methionine-dependent methyltransferases"/>
    <property type="match status" value="1"/>
</dbReference>
<name>A0A3Q8X7S5_9BACL</name>
<keyword evidence="3" id="KW-1185">Reference proteome</keyword>
<dbReference type="CDD" id="cd02440">
    <property type="entry name" value="AdoMet_MTases"/>
    <property type="match status" value="1"/>
</dbReference>
<accession>A0A3Q8X7S5</accession>